<evidence type="ECO:0000259" key="2">
    <source>
        <dbReference type="Pfam" id="PF09994"/>
    </source>
</evidence>
<feature type="region of interest" description="Disordered" evidence="1">
    <location>
        <begin position="1"/>
        <end position="83"/>
    </location>
</feature>
<evidence type="ECO:0000256" key="1">
    <source>
        <dbReference type="SAM" id="MobiDB-lite"/>
    </source>
</evidence>
<organism evidence="3 4">
    <name type="scientific">Laccaria amethystina LaAM-08-1</name>
    <dbReference type="NCBI Taxonomy" id="1095629"/>
    <lineage>
        <taxon>Eukaryota</taxon>
        <taxon>Fungi</taxon>
        <taxon>Dikarya</taxon>
        <taxon>Basidiomycota</taxon>
        <taxon>Agaricomycotina</taxon>
        <taxon>Agaricomycetes</taxon>
        <taxon>Agaricomycetidae</taxon>
        <taxon>Agaricales</taxon>
        <taxon>Agaricineae</taxon>
        <taxon>Hydnangiaceae</taxon>
        <taxon>Laccaria</taxon>
    </lineage>
</organism>
<dbReference type="PANTHER" id="PTHR33840">
    <property type="match status" value="1"/>
</dbReference>
<feature type="compositionally biased region" description="Polar residues" evidence="1">
    <location>
        <begin position="46"/>
        <end position="66"/>
    </location>
</feature>
<reference evidence="3 4" key="1">
    <citation type="submission" date="2014-04" db="EMBL/GenBank/DDBJ databases">
        <authorList>
            <consortium name="DOE Joint Genome Institute"/>
            <person name="Kuo A."/>
            <person name="Kohler A."/>
            <person name="Nagy L.G."/>
            <person name="Floudas D."/>
            <person name="Copeland A."/>
            <person name="Barry K.W."/>
            <person name="Cichocki N."/>
            <person name="Veneault-Fourrey C."/>
            <person name="LaButti K."/>
            <person name="Lindquist E.A."/>
            <person name="Lipzen A."/>
            <person name="Lundell T."/>
            <person name="Morin E."/>
            <person name="Murat C."/>
            <person name="Sun H."/>
            <person name="Tunlid A."/>
            <person name="Henrissat B."/>
            <person name="Grigoriev I.V."/>
            <person name="Hibbett D.S."/>
            <person name="Martin F."/>
            <person name="Nordberg H.P."/>
            <person name="Cantor M.N."/>
            <person name="Hua S.X."/>
        </authorList>
    </citation>
    <scope>NUCLEOTIDE SEQUENCE [LARGE SCALE GENOMIC DNA]</scope>
    <source>
        <strain evidence="3 4">LaAM-08-1</strain>
    </source>
</reference>
<dbReference type="Pfam" id="PF09994">
    <property type="entry name" value="T6SS_Tle1-like_cat"/>
    <property type="match status" value="1"/>
</dbReference>
<name>A0A0C9X2G1_9AGAR</name>
<sequence length="636" mass="71109">MSIAHSQQEMTLTGDTRAITTDRGRPTAPISTASVAFSDDAVPSQKPISSSPSAYDKTQFSASESPQGGGSLRETPVTIPPDHEGGYRTLVLCFDGTGDQFDADNSNIVQLVALLKKSDRSKQMVYYQAGIGTYTAPKIATPFMSSIRKTLDEMFAWNLHAHVMSGYEFLMQNCECPFFFFLGGDADMIKTSLGTGSAYSVGLLARSLFRPYCSRVSPTGFSRGAYTARSLAGMIHKVGLLPKDNFQQVPFAYKMFKRADHVGWEQSTEFKKAFSVDVDIEFVGVWDTVDSVGIIPKRLPFTTSNTIVRTFRHAVALDERRSKFKANLWNRPDADELKLGQDAVLNASNTACALVEDDVKVHHHPSKKHGKNGHASGQDDHQHQHKTRKESDDDRKLNTLERMYSTASGETTDIEEVWFAGCHCDIGGGSVSNKTRNSLARITLRWMIRECFKTNTGIMFDAQALRSIGLDPSTLYPFVTPRPPPLPLGSNRIAKAPRNPIPVRLHAHLVKRRAEHPEVVRLGEAGVQAAQVGSEEEEELKDALSPVYDQLVIKKSWWVLEILPMQLRYQRGDNQWVTYFGSNLARPRFIPKQATNGVKVHRSVKLRMEAEYEDARKKGEKYDPRAHFHVEPTWID</sequence>
<feature type="compositionally biased region" description="Polar residues" evidence="1">
    <location>
        <begin position="1"/>
        <end position="14"/>
    </location>
</feature>
<dbReference type="InterPro" id="IPR018712">
    <property type="entry name" value="Tle1-like_cat"/>
</dbReference>
<keyword evidence="4" id="KW-1185">Reference proteome</keyword>
<dbReference type="OrthoDB" id="3162439at2759"/>
<dbReference type="AlphaFoldDB" id="A0A0C9X2G1"/>
<dbReference type="EMBL" id="KN838962">
    <property type="protein sequence ID" value="KIJ91831.1"/>
    <property type="molecule type" value="Genomic_DNA"/>
</dbReference>
<feature type="compositionally biased region" description="Basic residues" evidence="1">
    <location>
        <begin position="362"/>
        <end position="372"/>
    </location>
</feature>
<dbReference type="STRING" id="1095629.A0A0C9X2G1"/>
<gene>
    <name evidence="3" type="ORF">K443DRAFT_652880</name>
</gene>
<protein>
    <recommendedName>
        <fullName evidence="2">T6SS Phospholipase effector Tle1-like catalytic domain-containing protein</fullName>
    </recommendedName>
</protein>
<dbReference type="HOGENOM" id="CLU_005049_5_0_1"/>
<evidence type="ECO:0000313" key="4">
    <source>
        <dbReference type="Proteomes" id="UP000054477"/>
    </source>
</evidence>
<accession>A0A0C9X2G1</accession>
<reference evidence="4" key="2">
    <citation type="submission" date="2015-01" db="EMBL/GenBank/DDBJ databases">
        <title>Evolutionary Origins and Diversification of the Mycorrhizal Mutualists.</title>
        <authorList>
            <consortium name="DOE Joint Genome Institute"/>
            <consortium name="Mycorrhizal Genomics Consortium"/>
            <person name="Kohler A."/>
            <person name="Kuo A."/>
            <person name="Nagy L.G."/>
            <person name="Floudas D."/>
            <person name="Copeland A."/>
            <person name="Barry K.W."/>
            <person name="Cichocki N."/>
            <person name="Veneault-Fourrey C."/>
            <person name="LaButti K."/>
            <person name="Lindquist E.A."/>
            <person name="Lipzen A."/>
            <person name="Lundell T."/>
            <person name="Morin E."/>
            <person name="Murat C."/>
            <person name="Riley R."/>
            <person name="Ohm R."/>
            <person name="Sun H."/>
            <person name="Tunlid A."/>
            <person name="Henrissat B."/>
            <person name="Grigoriev I.V."/>
            <person name="Hibbett D.S."/>
            <person name="Martin F."/>
        </authorList>
    </citation>
    <scope>NUCLEOTIDE SEQUENCE [LARGE SCALE GENOMIC DNA]</scope>
    <source>
        <strain evidence="4">LaAM-08-1</strain>
    </source>
</reference>
<feature type="domain" description="T6SS Phospholipase effector Tle1-like catalytic" evidence="2">
    <location>
        <begin position="88"/>
        <end position="450"/>
    </location>
</feature>
<evidence type="ECO:0000313" key="3">
    <source>
        <dbReference type="EMBL" id="KIJ91831.1"/>
    </source>
</evidence>
<proteinExistence type="predicted"/>
<feature type="region of interest" description="Disordered" evidence="1">
    <location>
        <begin position="362"/>
        <end position="397"/>
    </location>
</feature>
<dbReference type="PANTHER" id="PTHR33840:SF2">
    <property type="entry name" value="TLE1 PHOSPHOLIPASE DOMAIN-CONTAINING PROTEIN"/>
    <property type="match status" value="1"/>
</dbReference>
<dbReference type="Proteomes" id="UP000054477">
    <property type="component" value="Unassembled WGS sequence"/>
</dbReference>